<sequence length="166" mass="18764">MKKYLLLVTCVILWTPAFSCSCGTAANFIRATKKADIIALVKVQEYQDFFILSAASPESKKQSLSTRVEVIQLLKGKEERKEVKISGDNGILCRPYIDVLKKDQYYVVGLYKGNSEQGEDYYISICGEYWINYNPTDKTVKGLIKEQSKKPKAMLFTELQALIAKG</sequence>
<organism evidence="2 3">
    <name type="scientific">Rufibacter quisquiliarum</name>
    <dbReference type="NCBI Taxonomy" id="1549639"/>
    <lineage>
        <taxon>Bacteria</taxon>
        <taxon>Pseudomonadati</taxon>
        <taxon>Bacteroidota</taxon>
        <taxon>Cytophagia</taxon>
        <taxon>Cytophagales</taxon>
        <taxon>Hymenobacteraceae</taxon>
        <taxon>Rufibacter</taxon>
    </lineage>
</organism>
<feature type="signal peptide" evidence="1">
    <location>
        <begin position="1"/>
        <end position="19"/>
    </location>
</feature>
<dbReference type="PROSITE" id="PS51257">
    <property type="entry name" value="PROKAR_LIPOPROTEIN"/>
    <property type="match status" value="1"/>
</dbReference>
<name>A0A839G9H6_9BACT</name>
<dbReference type="EMBL" id="JACJIQ010000002">
    <property type="protein sequence ID" value="MBA9076144.1"/>
    <property type="molecule type" value="Genomic_DNA"/>
</dbReference>
<accession>A0A839G9H6</accession>
<evidence type="ECO:0000313" key="3">
    <source>
        <dbReference type="Proteomes" id="UP000563094"/>
    </source>
</evidence>
<dbReference type="RefSeq" id="WP_182511943.1">
    <property type="nucleotide sequence ID" value="NZ_JACJIQ010000002.1"/>
</dbReference>
<keyword evidence="3" id="KW-1185">Reference proteome</keyword>
<evidence type="ECO:0000313" key="2">
    <source>
        <dbReference type="EMBL" id="MBA9076144.1"/>
    </source>
</evidence>
<keyword evidence="1" id="KW-0732">Signal</keyword>
<dbReference type="InterPro" id="IPR008993">
    <property type="entry name" value="TIMP-like_OB-fold"/>
</dbReference>
<gene>
    <name evidence="2" type="ORF">FHS90_000846</name>
</gene>
<evidence type="ECO:0000256" key="1">
    <source>
        <dbReference type="SAM" id="SignalP"/>
    </source>
</evidence>
<comment type="caution">
    <text evidence="2">The sequence shown here is derived from an EMBL/GenBank/DDBJ whole genome shotgun (WGS) entry which is preliminary data.</text>
</comment>
<protein>
    <recommendedName>
        <fullName evidence="4">Tissue inhibitor of metalloproteinase</fullName>
    </recommendedName>
</protein>
<proteinExistence type="predicted"/>
<dbReference type="Gene3D" id="2.40.50.120">
    <property type="match status" value="1"/>
</dbReference>
<reference evidence="2 3" key="1">
    <citation type="submission" date="2020-08" db="EMBL/GenBank/DDBJ databases">
        <title>Genomic Encyclopedia of Type Strains, Phase IV (KMG-IV): sequencing the most valuable type-strain genomes for metagenomic binning, comparative biology and taxonomic classification.</title>
        <authorList>
            <person name="Goeker M."/>
        </authorList>
    </citation>
    <scope>NUCLEOTIDE SEQUENCE [LARGE SCALE GENOMIC DNA]</scope>
    <source>
        <strain evidence="2 3">DSM 29854</strain>
    </source>
</reference>
<dbReference type="Proteomes" id="UP000563094">
    <property type="component" value="Unassembled WGS sequence"/>
</dbReference>
<feature type="chain" id="PRO_5032796855" description="Tissue inhibitor of metalloproteinase" evidence="1">
    <location>
        <begin position="20"/>
        <end position="166"/>
    </location>
</feature>
<dbReference type="AlphaFoldDB" id="A0A839G9H6"/>
<evidence type="ECO:0008006" key="4">
    <source>
        <dbReference type="Google" id="ProtNLM"/>
    </source>
</evidence>